<dbReference type="InterPro" id="IPR036249">
    <property type="entry name" value="Thioredoxin-like_sf"/>
</dbReference>
<comment type="caution">
    <text evidence="4">The sequence shown here is derived from an EMBL/GenBank/DDBJ whole genome shotgun (WGS) entry which is preliminary data.</text>
</comment>
<sequence length="164" mass="17675">MIHQLILIAKMKLELTSLVALLAALSCVMAGSSPRPFGITKSCNTPSTTTILDIRGGAVHESSSLSDLESKIQSAALQNKLTIIDFTATWCGPCKAIAPLYKELSEEFDAQFIKVDVDENPDAAQKYGVSAMPTFLFIKGGEVVDRLMGANAARLKELIAEWSL</sequence>
<feature type="chain" id="PRO_5042276046" evidence="2">
    <location>
        <begin position="31"/>
        <end position="164"/>
    </location>
</feature>
<evidence type="ECO:0000256" key="2">
    <source>
        <dbReference type="SAM" id="SignalP"/>
    </source>
</evidence>
<dbReference type="InterPro" id="IPR017937">
    <property type="entry name" value="Thioredoxin_CS"/>
</dbReference>
<dbReference type="CDD" id="cd02947">
    <property type="entry name" value="TRX_family"/>
    <property type="match status" value="1"/>
</dbReference>
<dbReference type="Proteomes" id="UP001224775">
    <property type="component" value="Unassembled WGS sequence"/>
</dbReference>
<name>A0AAD9DI67_9STRA</name>
<feature type="signal peptide" evidence="2">
    <location>
        <begin position="1"/>
        <end position="30"/>
    </location>
</feature>
<dbReference type="SUPFAM" id="SSF52833">
    <property type="entry name" value="Thioredoxin-like"/>
    <property type="match status" value="1"/>
</dbReference>
<dbReference type="PRINTS" id="PR00421">
    <property type="entry name" value="THIOREDOXIN"/>
</dbReference>
<dbReference type="InterPro" id="IPR013766">
    <property type="entry name" value="Thioredoxin_domain"/>
</dbReference>
<dbReference type="AlphaFoldDB" id="A0AAD9DI67"/>
<evidence type="ECO:0000256" key="1">
    <source>
        <dbReference type="ARBA" id="ARBA00023157"/>
    </source>
</evidence>
<keyword evidence="1" id="KW-1015">Disulfide bond</keyword>
<dbReference type="PANTHER" id="PTHR46115">
    <property type="entry name" value="THIOREDOXIN-LIKE PROTEIN 1"/>
    <property type="match status" value="1"/>
</dbReference>
<keyword evidence="5" id="KW-1185">Reference proteome</keyword>
<protein>
    <submittedName>
        <fullName evidence="4">Thioredoxin family protein</fullName>
    </submittedName>
</protein>
<dbReference type="EMBL" id="JATAAI010000003">
    <property type="protein sequence ID" value="KAK1747014.1"/>
    <property type="molecule type" value="Genomic_DNA"/>
</dbReference>
<dbReference type="Gene3D" id="3.40.30.10">
    <property type="entry name" value="Glutaredoxin"/>
    <property type="match status" value="1"/>
</dbReference>
<dbReference type="PROSITE" id="PS51352">
    <property type="entry name" value="THIOREDOXIN_2"/>
    <property type="match status" value="1"/>
</dbReference>
<evidence type="ECO:0000313" key="4">
    <source>
        <dbReference type="EMBL" id="KAK1747014.1"/>
    </source>
</evidence>
<dbReference type="Pfam" id="PF00085">
    <property type="entry name" value="Thioredoxin"/>
    <property type="match status" value="1"/>
</dbReference>
<evidence type="ECO:0000313" key="5">
    <source>
        <dbReference type="Proteomes" id="UP001224775"/>
    </source>
</evidence>
<accession>A0AAD9DI67</accession>
<organism evidence="4 5">
    <name type="scientific">Skeletonema marinoi</name>
    <dbReference type="NCBI Taxonomy" id="267567"/>
    <lineage>
        <taxon>Eukaryota</taxon>
        <taxon>Sar</taxon>
        <taxon>Stramenopiles</taxon>
        <taxon>Ochrophyta</taxon>
        <taxon>Bacillariophyta</taxon>
        <taxon>Coscinodiscophyceae</taxon>
        <taxon>Thalassiosirophycidae</taxon>
        <taxon>Thalassiosirales</taxon>
        <taxon>Skeletonemataceae</taxon>
        <taxon>Skeletonema</taxon>
        <taxon>Skeletonema marinoi-dohrnii complex</taxon>
    </lineage>
</organism>
<feature type="domain" description="Thioredoxin" evidence="3">
    <location>
        <begin position="28"/>
        <end position="164"/>
    </location>
</feature>
<gene>
    <name evidence="4" type="ORF">QTG54_002358</name>
</gene>
<proteinExistence type="predicted"/>
<reference evidence="4" key="1">
    <citation type="submission" date="2023-06" db="EMBL/GenBank/DDBJ databases">
        <title>Survivors Of The Sea: Transcriptome response of Skeletonema marinoi to long-term dormancy.</title>
        <authorList>
            <person name="Pinder M.I.M."/>
            <person name="Kourtchenko O."/>
            <person name="Robertson E.K."/>
            <person name="Larsson T."/>
            <person name="Maumus F."/>
            <person name="Osuna-Cruz C.M."/>
            <person name="Vancaester E."/>
            <person name="Stenow R."/>
            <person name="Vandepoele K."/>
            <person name="Ploug H."/>
            <person name="Bruchert V."/>
            <person name="Godhe A."/>
            <person name="Topel M."/>
        </authorList>
    </citation>
    <scope>NUCLEOTIDE SEQUENCE</scope>
    <source>
        <strain evidence="4">R05AC</strain>
    </source>
</reference>
<dbReference type="PROSITE" id="PS00194">
    <property type="entry name" value="THIOREDOXIN_1"/>
    <property type="match status" value="1"/>
</dbReference>
<evidence type="ECO:0000259" key="3">
    <source>
        <dbReference type="PROSITE" id="PS51352"/>
    </source>
</evidence>
<keyword evidence="2" id="KW-0732">Signal</keyword>